<organism evidence="1 2">
    <name type="scientific">Sphingobacterium deserti</name>
    <dbReference type="NCBI Taxonomy" id="1229276"/>
    <lineage>
        <taxon>Bacteria</taxon>
        <taxon>Pseudomonadati</taxon>
        <taxon>Bacteroidota</taxon>
        <taxon>Sphingobacteriia</taxon>
        <taxon>Sphingobacteriales</taxon>
        <taxon>Sphingobacteriaceae</taxon>
        <taxon>Sphingobacterium</taxon>
    </lineage>
</organism>
<reference evidence="1 2" key="2">
    <citation type="journal article" date="2015" name="PLoS ONE">
        <title>Whole-Genome Optical Mapping and Finished Genome Sequence of Sphingobacterium deserti sp. nov., a New Species Isolated from the Western Desert of China.</title>
        <authorList>
            <person name="Teng C."/>
            <person name="Zhou Z."/>
            <person name="Molnar I."/>
            <person name="Li X."/>
            <person name="Tang R."/>
            <person name="Chen M."/>
            <person name="Wang L."/>
            <person name="Su S."/>
            <person name="Zhang W."/>
            <person name="Lin M."/>
        </authorList>
    </citation>
    <scope>NUCLEOTIDE SEQUENCE [LARGE SCALE GENOMIC DNA]</scope>
    <source>
        <strain evidence="2">ACCC05744</strain>
    </source>
</reference>
<dbReference type="EMBL" id="JJMU01000066">
    <property type="protein sequence ID" value="KGE12608.1"/>
    <property type="molecule type" value="Genomic_DNA"/>
</dbReference>
<reference evidence="2" key="1">
    <citation type="submission" date="2014-04" db="EMBL/GenBank/DDBJ databases">
        <title>Whole-Genome optical mapping and complete genome sequence of Sphingobacterium deserti sp. nov., a new spaces isolated from desert in the west of China.</title>
        <authorList>
            <person name="Teng C."/>
            <person name="Zhou Z."/>
            <person name="Li X."/>
            <person name="Chen M."/>
            <person name="Lin M."/>
            <person name="Wang L."/>
            <person name="Su S."/>
            <person name="Zhang C."/>
            <person name="Zhang W."/>
        </authorList>
    </citation>
    <scope>NUCLEOTIDE SEQUENCE [LARGE SCALE GENOMIC DNA]</scope>
    <source>
        <strain evidence="2">ACCC05744</strain>
    </source>
</reference>
<dbReference type="eggNOG" id="COG3291">
    <property type="taxonomic scope" value="Bacteria"/>
</dbReference>
<proteinExistence type="predicted"/>
<name>A0A0B8T1Q6_9SPHI</name>
<dbReference type="PROSITE" id="PS51257">
    <property type="entry name" value="PROKAR_LIPOPROTEIN"/>
    <property type="match status" value="1"/>
</dbReference>
<gene>
    <name evidence="1" type="ORF">DI53_3648</name>
</gene>
<dbReference type="AlphaFoldDB" id="A0A0B8T1Q6"/>
<dbReference type="OrthoDB" id="792783at2"/>
<protein>
    <submittedName>
        <fullName evidence="1">PKD domain-containing protein</fullName>
    </submittedName>
</protein>
<dbReference type="Gene3D" id="2.60.120.260">
    <property type="entry name" value="Galactose-binding domain-like"/>
    <property type="match status" value="1"/>
</dbReference>
<sequence length="190" mass="21629">MKKRTKLIYALMTGCMLIATSGCEKEEVRQYELLPEQDEPEMDITSSGTISVNFDNASGPSGNEGSLKLVDNDYNSKFLINPYRENLFMQLGFPGGIAVSAYVLASANDAQDRDPKNWQLVGSNDMENWTVLDSKTDYMFASRLQKVRFDIENANQYRYYRLNVSAIRGGTGLFQMAEWRLIYDPNRKTD</sequence>
<keyword evidence="2" id="KW-1185">Reference proteome</keyword>
<dbReference type="RefSeq" id="WP_037503021.1">
    <property type="nucleotide sequence ID" value="NZ_JJMU01000066.1"/>
</dbReference>
<dbReference type="InterPro" id="IPR008979">
    <property type="entry name" value="Galactose-bd-like_sf"/>
</dbReference>
<dbReference type="STRING" id="1229276.DI53_3648"/>
<accession>A0A0B8T1Q6</accession>
<comment type="caution">
    <text evidence="1">The sequence shown here is derived from an EMBL/GenBank/DDBJ whole genome shotgun (WGS) entry which is preliminary data.</text>
</comment>
<dbReference type="PATRIC" id="fig|1229276.3.peg.3771"/>
<dbReference type="Proteomes" id="UP000031802">
    <property type="component" value="Unassembled WGS sequence"/>
</dbReference>
<dbReference type="SUPFAM" id="SSF49785">
    <property type="entry name" value="Galactose-binding domain-like"/>
    <property type="match status" value="1"/>
</dbReference>
<evidence type="ECO:0000313" key="2">
    <source>
        <dbReference type="Proteomes" id="UP000031802"/>
    </source>
</evidence>
<evidence type="ECO:0000313" key="1">
    <source>
        <dbReference type="EMBL" id="KGE12608.1"/>
    </source>
</evidence>